<accession>A0A6M3L6M7</accession>
<feature type="compositionally biased region" description="Low complexity" evidence="1">
    <location>
        <begin position="448"/>
        <end position="470"/>
    </location>
</feature>
<dbReference type="Gene3D" id="3.30.420.280">
    <property type="match status" value="1"/>
</dbReference>
<proteinExistence type="predicted"/>
<evidence type="ECO:0000256" key="1">
    <source>
        <dbReference type="SAM" id="MobiDB-lite"/>
    </source>
</evidence>
<sequence>MPKVFRANPVQAKFLASQARFVGFMGGIGSGKTAGGCVKSIMKLEDGDGIVVAPDFPHFCKSTFPELAKWLPWSRVTNRHLNHPNTGAKVLTIETSRGERKIYYGGMQDASSWAGPSVNWAFADEFRRVPTRQHFDVLAGRIRVGDNPQLWLTTTPKAVLRGRRHWLHEVFVEQKFDEDFLKAFASSGQTLVEYFMAPTSENAPNLDPMYLASLQALYKGKYARQELGGEFIEFEGQVFEDFNEADNVSEMAEFVPGVPVEWGVDNGFTAGHPRVILMAQTIPPFINVFAEYVATFELSEVSIDNAIKMGYPLPTVARVDSSAAELIQRLWERGIETYKGSHDVDAGIAHLRSFIRDGKDQVHVRFHPRCTFSIDEIQAYVYPDTVESKISEASDRAARPLKESDNAADALRYLVWPKQLALLAASTLTARQVIRVDSPRPGPPSPVPQVQVAQGSSPNALSGAGVASGSSREHLLRPPVGPGARVRSLLSIFGGPRKPRPARPTRTREQMPPGW</sequence>
<gene>
    <name evidence="2" type="ORF">MM415B02550_0009</name>
</gene>
<reference evidence="2" key="1">
    <citation type="submission" date="2020-03" db="EMBL/GenBank/DDBJ databases">
        <title>The deep terrestrial virosphere.</title>
        <authorList>
            <person name="Holmfeldt K."/>
            <person name="Nilsson E."/>
            <person name="Simone D."/>
            <person name="Lopez-Fernandez M."/>
            <person name="Wu X."/>
            <person name="de Brujin I."/>
            <person name="Lundin D."/>
            <person name="Andersson A."/>
            <person name="Bertilsson S."/>
            <person name="Dopson M."/>
        </authorList>
    </citation>
    <scope>NUCLEOTIDE SEQUENCE</scope>
    <source>
        <strain evidence="2">MM415B02550</strain>
    </source>
</reference>
<protein>
    <submittedName>
        <fullName evidence="2">Putative terminase</fullName>
    </submittedName>
</protein>
<dbReference type="AlphaFoldDB" id="A0A6M3L6M7"/>
<organism evidence="2">
    <name type="scientific">viral metagenome</name>
    <dbReference type="NCBI Taxonomy" id="1070528"/>
    <lineage>
        <taxon>unclassified sequences</taxon>
        <taxon>metagenomes</taxon>
        <taxon>organismal metagenomes</taxon>
    </lineage>
</organism>
<name>A0A6M3L6M7_9ZZZZ</name>
<evidence type="ECO:0000313" key="2">
    <source>
        <dbReference type="EMBL" id="QJA89472.1"/>
    </source>
</evidence>
<dbReference type="EMBL" id="MT142847">
    <property type="protein sequence ID" value="QJA89472.1"/>
    <property type="molecule type" value="Genomic_DNA"/>
</dbReference>
<feature type="region of interest" description="Disordered" evidence="1">
    <location>
        <begin position="436"/>
        <end position="515"/>
    </location>
</feature>
<dbReference type="Pfam" id="PF03237">
    <property type="entry name" value="Terminase_6N"/>
    <property type="match status" value="1"/>
</dbReference>
<dbReference type="InterPro" id="IPR027417">
    <property type="entry name" value="P-loop_NTPase"/>
</dbReference>
<dbReference type="Gene3D" id="3.40.50.300">
    <property type="entry name" value="P-loop containing nucleotide triphosphate hydrolases"/>
    <property type="match status" value="1"/>
</dbReference>